<reference evidence="4 5" key="1">
    <citation type="submission" date="2018-08" db="EMBL/GenBank/DDBJ databases">
        <title>Recombination of ecologically and evolutionarily significant loci maintains genetic cohesion in the Pseudomonas syringae species complex.</title>
        <authorList>
            <person name="Dillon M."/>
            <person name="Thakur S."/>
            <person name="Almeida R.N.D."/>
            <person name="Weir B.S."/>
            <person name="Guttman D.S."/>
        </authorList>
    </citation>
    <scope>NUCLEOTIDE SEQUENCE [LARGE SCALE GENOMIC DNA]</scope>
    <source>
        <strain evidence="4 5">ICMP 14479</strain>
    </source>
</reference>
<dbReference type="EMBL" id="RBUA01000958">
    <property type="protein sequence ID" value="RMU52669.1"/>
    <property type="molecule type" value="Genomic_DNA"/>
</dbReference>
<dbReference type="GO" id="GO:0043565">
    <property type="term" value="F:sequence-specific DNA binding"/>
    <property type="evidence" value="ECO:0007669"/>
    <property type="project" value="InterPro"/>
</dbReference>
<dbReference type="Pfam" id="PF12833">
    <property type="entry name" value="HTH_18"/>
    <property type="match status" value="1"/>
</dbReference>
<dbReference type="Proteomes" id="UP000280395">
    <property type="component" value="Unassembled WGS sequence"/>
</dbReference>
<protein>
    <recommendedName>
        <fullName evidence="3">HTH araC/xylS-type domain-containing protein</fullName>
    </recommendedName>
</protein>
<organism evidence="4 5">
    <name type="scientific">Pseudomonas syringae pv. avii</name>
    <dbReference type="NCBI Taxonomy" id="663959"/>
    <lineage>
        <taxon>Bacteria</taxon>
        <taxon>Pseudomonadati</taxon>
        <taxon>Pseudomonadota</taxon>
        <taxon>Gammaproteobacteria</taxon>
        <taxon>Pseudomonadales</taxon>
        <taxon>Pseudomonadaceae</taxon>
        <taxon>Pseudomonas</taxon>
        <taxon>Pseudomonas syringae</taxon>
    </lineage>
</organism>
<dbReference type="GO" id="GO:0003700">
    <property type="term" value="F:DNA-binding transcription factor activity"/>
    <property type="evidence" value="ECO:0007669"/>
    <property type="project" value="InterPro"/>
</dbReference>
<dbReference type="PANTHER" id="PTHR43436">
    <property type="entry name" value="ARAC-FAMILY TRANSCRIPTIONAL REGULATOR"/>
    <property type="match status" value="1"/>
</dbReference>
<comment type="caution">
    <text evidence="4">The sequence shown here is derived from an EMBL/GenBank/DDBJ whole genome shotgun (WGS) entry which is preliminary data.</text>
</comment>
<dbReference type="AlphaFoldDB" id="A0A3M5V3M7"/>
<dbReference type="InterPro" id="IPR018060">
    <property type="entry name" value="HTH_AraC"/>
</dbReference>
<keyword evidence="2" id="KW-0804">Transcription</keyword>
<sequence>MSSLQYQKQLRLQEARRLMINEGLDVSSACYRVGYESPSQFSREYTAPVWLPAFKRREPGTPDRMMQTAWHYCLGAVSRAY</sequence>
<name>A0A3M5V3M7_PSESX</name>
<dbReference type="InterPro" id="IPR009057">
    <property type="entry name" value="Homeodomain-like_sf"/>
</dbReference>
<dbReference type="Gene3D" id="1.10.10.60">
    <property type="entry name" value="Homeodomain-like"/>
    <property type="match status" value="1"/>
</dbReference>
<evidence type="ECO:0000256" key="1">
    <source>
        <dbReference type="ARBA" id="ARBA00023015"/>
    </source>
</evidence>
<evidence type="ECO:0000313" key="5">
    <source>
        <dbReference type="Proteomes" id="UP000280395"/>
    </source>
</evidence>
<dbReference type="PANTHER" id="PTHR43436:SF1">
    <property type="entry name" value="TRANSCRIPTIONAL REGULATORY PROTEIN"/>
    <property type="match status" value="1"/>
</dbReference>
<accession>A0A3M5V3M7</accession>
<keyword evidence="1" id="KW-0805">Transcription regulation</keyword>
<feature type="domain" description="HTH araC/xylS-type" evidence="3">
    <location>
        <begin position="1"/>
        <end position="45"/>
    </location>
</feature>
<dbReference type="PROSITE" id="PS01124">
    <property type="entry name" value="HTH_ARAC_FAMILY_2"/>
    <property type="match status" value="1"/>
</dbReference>
<gene>
    <name evidence="4" type="ORF">ALP29_200074</name>
</gene>
<evidence type="ECO:0000259" key="3">
    <source>
        <dbReference type="PROSITE" id="PS01124"/>
    </source>
</evidence>
<evidence type="ECO:0000313" key="4">
    <source>
        <dbReference type="EMBL" id="RMU52669.1"/>
    </source>
</evidence>
<proteinExistence type="predicted"/>
<dbReference type="SUPFAM" id="SSF46689">
    <property type="entry name" value="Homeodomain-like"/>
    <property type="match status" value="1"/>
</dbReference>
<evidence type="ECO:0000256" key="2">
    <source>
        <dbReference type="ARBA" id="ARBA00023163"/>
    </source>
</evidence>